<evidence type="ECO:0000313" key="1">
    <source>
        <dbReference type="EMBL" id="MFC6954630.1"/>
    </source>
</evidence>
<gene>
    <name evidence="1" type="ORF">ACFQGB_17330</name>
</gene>
<proteinExistence type="predicted"/>
<dbReference type="RefSeq" id="WP_336351567.1">
    <property type="nucleotide sequence ID" value="NZ_JAZAQL010000003.1"/>
</dbReference>
<accession>A0ABD5VGY8</accession>
<protein>
    <submittedName>
        <fullName evidence="1">Uncharacterized protein</fullName>
    </submittedName>
</protein>
<name>A0ABD5VGY8_9EURY</name>
<keyword evidence="2" id="KW-1185">Reference proteome</keyword>
<dbReference type="Proteomes" id="UP001596395">
    <property type="component" value="Unassembled WGS sequence"/>
</dbReference>
<evidence type="ECO:0000313" key="2">
    <source>
        <dbReference type="Proteomes" id="UP001596395"/>
    </source>
</evidence>
<dbReference type="EMBL" id="JBHSXN010000003">
    <property type="protein sequence ID" value="MFC6954630.1"/>
    <property type="molecule type" value="Genomic_DNA"/>
</dbReference>
<organism evidence="1 2">
    <name type="scientific">Halorubellus litoreus</name>
    <dbReference type="NCBI Taxonomy" id="755308"/>
    <lineage>
        <taxon>Archaea</taxon>
        <taxon>Methanobacteriati</taxon>
        <taxon>Methanobacteriota</taxon>
        <taxon>Stenosarchaea group</taxon>
        <taxon>Halobacteria</taxon>
        <taxon>Halobacteriales</taxon>
        <taxon>Halorubellaceae</taxon>
        <taxon>Halorubellus</taxon>
    </lineage>
</organism>
<reference evidence="1 2" key="1">
    <citation type="journal article" date="2019" name="Int. J. Syst. Evol. Microbiol.">
        <title>The Global Catalogue of Microorganisms (GCM) 10K type strain sequencing project: providing services to taxonomists for standard genome sequencing and annotation.</title>
        <authorList>
            <consortium name="The Broad Institute Genomics Platform"/>
            <consortium name="The Broad Institute Genome Sequencing Center for Infectious Disease"/>
            <person name="Wu L."/>
            <person name="Ma J."/>
        </authorList>
    </citation>
    <scope>NUCLEOTIDE SEQUENCE [LARGE SCALE GENOMIC DNA]</scope>
    <source>
        <strain evidence="1 2">GX26</strain>
    </source>
</reference>
<comment type="caution">
    <text evidence="1">The sequence shown here is derived from an EMBL/GenBank/DDBJ whole genome shotgun (WGS) entry which is preliminary data.</text>
</comment>
<sequence>MEEETETPILFTLNSSEDFRRTAKPAIVSTEGVYHLWIPPEKIDTIMEDILSVDGSRLTKFIAEKLSSERRFQKERRPEFERRQEYKGEDAAQTLDEARMEYGVTPKKLQFEIPSLADFGFGEEGEFVMKGGDASYFFNDIVKEFALKRVKRMNEQIQSTKLDLVKEDELERIDKQSLEIQLSNALEYEDREDFISELEDGQFYPYEINTERGSLLLTGRLIDEQNGGMLSLTTDGKKLTILPKHNSRFDSILRFYRFLVENVDPSASVQELAN</sequence>
<dbReference type="AlphaFoldDB" id="A0ABD5VGY8"/>